<feature type="region of interest" description="Disordered" evidence="3">
    <location>
        <begin position="199"/>
        <end position="282"/>
    </location>
</feature>
<dbReference type="AlphaFoldDB" id="A0A8H7ZHF6"/>
<dbReference type="GO" id="GO:0005686">
    <property type="term" value="C:U2 snRNP"/>
    <property type="evidence" value="ECO:0007669"/>
    <property type="project" value="TreeGrafter"/>
</dbReference>
<feature type="region of interest" description="Disordered" evidence="3">
    <location>
        <begin position="140"/>
        <end position="186"/>
    </location>
</feature>
<dbReference type="GO" id="GO:0071013">
    <property type="term" value="C:catalytic step 2 spliceosome"/>
    <property type="evidence" value="ECO:0007669"/>
    <property type="project" value="TreeGrafter"/>
</dbReference>
<keyword evidence="1 2" id="KW-0694">RNA-binding</keyword>
<dbReference type="InterPro" id="IPR051847">
    <property type="entry name" value="RNA_proc/Spliceosome_comp"/>
</dbReference>
<dbReference type="PANTHER" id="PTHR45880:SF1">
    <property type="entry name" value="RNA-BINDING MOTIF PROTEIN, X-LINKED 2"/>
    <property type="match status" value="1"/>
</dbReference>
<feature type="compositionally biased region" description="Basic and acidic residues" evidence="3">
    <location>
        <begin position="262"/>
        <end position="282"/>
    </location>
</feature>
<dbReference type="GO" id="GO:0071011">
    <property type="term" value="C:precatalytic spliceosome"/>
    <property type="evidence" value="ECO:0007669"/>
    <property type="project" value="TreeGrafter"/>
</dbReference>
<sequence>MNKIKQINQINQKELASSTTTYKSSWHYDYRDTNYIFINNIPTSIKAHDLVIIFSQYGIPTHLNLVHSREGVDDGNQQHRGFAFLKYANFKSCILAIDNFNGIKIGDRLLVVDHCYYKLRHGEKEDDYLINYDEVRKQLEEEGRGGGEEEKGQVKLIEGGNGSEVKADNTQLEDTKEEEREGVSRSVIDEEFADPIETVQENAIAVEKEEDDEFVDPMQQFITKASNESKEKKHKSHRSSRHRSHRSHRSDEKSSHRKHRDRSPVHEKEERESKRRKESEEK</sequence>
<feature type="domain" description="RRM" evidence="4">
    <location>
        <begin position="34"/>
        <end position="117"/>
    </location>
</feature>
<keyword evidence="6" id="KW-1185">Reference proteome</keyword>
<organism evidence="5 6">
    <name type="scientific">Candida metapsilosis</name>
    <dbReference type="NCBI Taxonomy" id="273372"/>
    <lineage>
        <taxon>Eukaryota</taxon>
        <taxon>Fungi</taxon>
        <taxon>Dikarya</taxon>
        <taxon>Ascomycota</taxon>
        <taxon>Saccharomycotina</taxon>
        <taxon>Pichiomycetes</taxon>
        <taxon>Debaryomycetaceae</taxon>
        <taxon>Candida/Lodderomyces clade</taxon>
        <taxon>Candida</taxon>
    </lineage>
</organism>
<dbReference type="RefSeq" id="XP_067550971.1">
    <property type="nucleotide sequence ID" value="XM_067695366.1"/>
</dbReference>
<dbReference type="Pfam" id="PF00076">
    <property type="entry name" value="RRM_1"/>
    <property type="match status" value="1"/>
</dbReference>
<dbReference type="Gene3D" id="3.30.70.330">
    <property type="match status" value="1"/>
</dbReference>
<dbReference type="GO" id="GO:0000398">
    <property type="term" value="P:mRNA splicing, via spliceosome"/>
    <property type="evidence" value="ECO:0007669"/>
    <property type="project" value="TreeGrafter"/>
</dbReference>
<dbReference type="InterPro" id="IPR012677">
    <property type="entry name" value="Nucleotide-bd_a/b_plait_sf"/>
</dbReference>
<dbReference type="InterPro" id="IPR000504">
    <property type="entry name" value="RRM_dom"/>
</dbReference>
<evidence type="ECO:0000256" key="1">
    <source>
        <dbReference type="ARBA" id="ARBA00022884"/>
    </source>
</evidence>
<name>A0A8H7ZHF6_9ASCO</name>
<dbReference type="Proteomes" id="UP000669133">
    <property type="component" value="Unassembled WGS sequence"/>
</dbReference>
<feature type="compositionally biased region" description="Basic and acidic residues" evidence="3">
    <location>
        <begin position="173"/>
        <end position="183"/>
    </location>
</feature>
<evidence type="ECO:0000259" key="4">
    <source>
        <dbReference type="PROSITE" id="PS50102"/>
    </source>
</evidence>
<comment type="caution">
    <text evidence="5">The sequence shown here is derived from an EMBL/GenBank/DDBJ whole genome shotgun (WGS) entry which is preliminary data.</text>
</comment>
<evidence type="ECO:0000256" key="3">
    <source>
        <dbReference type="SAM" id="MobiDB-lite"/>
    </source>
</evidence>
<dbReference type="SMART" id="SM00360">
    <property type="entry name" value="RRM"/>
    <property type="match status" value="1"/>
</dbReference>
<dbReference type="PANTHER" id="PTHR45880">
    <property type="entry name" value="RNA-BINDING MOTIF PROTEIN, X-LINKED 2"/>
    <property type="match status" value="1"/>
</dbReference>
<dbReference type="GO" id="GO:0003723">
    <property type="term" value="F:RNA binding"/>
    <property type="evidence" value="ECO:0007669"/>
    <property type="project" value="UniProtKB-UniRule"/>
</dbReference>
<dbReference type="PROSITE" id="PS50102">
    <property type="entry name" value="RRM"/>
    <property type="match status" value="1"/>
</dbReference>
<dbReference type="SUPFAM" id="SSF54928">
    <property type="entry name" value="RNA-binding domain, RBD"/>
    <property type="match status" value="1"/>
</dbReference>
<dbReference type="OrthoDB" id="2573941at2759"/>
<feature type="compositionally biased region" description="Basic residues" evidence="3">
    <location>
        <begin position="232"/>
        <end position="248"/>
    </location>
</feature>
<evidence type="ECO:0000313" key="6">
    <source>
        <dbReference type="Proteomes" id="UP000669133"/>
    </source>
</evidence>
<reference evidence="5 6" key="1">
    <citation type="submission" date="2020-12" db="EMBL/GenBank/DDBJ databases">
        <title>Effect of drift, selection, and recombination on the evolution of hybrid genomes in Candida yeast pathogens.</title>
        <authorList>
            <person name="Mixao V."/>
            <person name="Ksiezopolska E."/>
            <person name="Saus E."/>
            <person name="Boekhout T."/>
            <person name="Gacser A."/>
            <person name="Gabaldon T."/>
        </authorList>
    </citation>
    <scope>NUCLEOTIDE SEQUENCE [LARGE SCALE GENOMIC DNA]</scope>
    <source>
        <strain evidence="5 6">BP57</strain>
    </source>
</reference>
<gene>
    <name evidence="5" type="ORF">I9W82_000948</name>
</gene>
<feature type="compositionally biased region" description="Basic and acidic residues" evidence="3">
    <location>
        <begin position="140"/>
        <end position="153"/>
    </location>
</feature>
<protein>
    <recommendedName>
        <fullName evidence="4">RRM domain-containing protein</fullName>
    </recommendedName>
</protein>
<proteinExistence type="predicted"/>
<evidence type="ECO:0000313" key="5">
    <source>
        <dbReference type="EMBL" id="KAG5421855.1"/>
    </source>
</evidence>
<dbReference type="EMBL" id="JAEOAQ010000001">
    <property type="protein sequence ID" value="KAG5421855.1"/>
    <property type="molecule type" value="Genomic_DNA"/>
</dbReference>
<dbReference type="GeneID" id="93649577"/>
<dbReference type="InterPro" id="IPR035979">
    <property type="entry name" value="RBD_domain_sf"/>
</dbReference>
<evidence type="ECO:0000256" key="2">
    <source>
        <dbReference type="PROSITE-ProRule" id="PRU00176"/>
    </source>
</evidence>
<accession>A0A8H7ZHF6</accession>